<proteinExistence type="predicted"/>
<evidence type="ECO:0000259" key="3">
    <source>
        <dbReference type="Pfam" id="PF10400"/>
    </source>
</evidence>
<dbReference type="Pfam" id="PF03551">
    <property type="entry name" value="PadR"/>
    <property type="match status" value="1"/>
</dbReference>
<dbReference type="Gene3D" id="6.10.140.190">
    <property type="match status" value="1"/>
</dbReference>
<accession>A0ABS2US33</accession>
<dbReference type="PANTHER" id="PTHR43252">
    <property type="entry name" value="TRANSCRIPTIONAL REGULATOR YQJI"/>
    <property type="match status" value="1"/>
</dbReference>
<dbReference type="EMBL" id="JAFEJA010000001">
    <property type="protein sequence ID" value="MBM9620376.1"/>
    <property type="molecule type" value="Genomic_DNA"/>
</dbReference>
<dbReference type="SUPFAM" id="SSF46785">
    <property type="entry name" value="Winged helix' DNA-binding domain"/>
    <property type="match status" value="1"/>
</dbReference>
<dbReference type="InterPro" id="IPR036390">
    <property type="entry name" value="WH_DNA-bd_sf"/>
</dbReference>
<name>A0ABS2US33_9ACTN</name>
<feature type="domain" description="Transcription regulator PadR N-terminal" evidence="2">
    <location>
        <begin position="7"/>
        <end position="80"/>
    </location>
</feature>
<evidence type="ECO:0000313" key="5">
    <source>
        <dbReference type="Proteomes" id="UP000664109"/>
    </source>
</evidence>
<dbReference type="InterPro" id="IPR018309">
    <property type="entry name" value="Tscrpt_reg_PadR_C"/>
</dbReference>
<organism evidence="4 5">
    <name type="scientific">Streptomyces zhihengii</name>
    <dbReference type="NCBI Taxonomy" id="1818004"/>
    <lineage>
        <taxon>Bacteria</taxon>
        <taxon>Bacillati</taxon>
        <taxon>Actinomycetota</taxon>
        <taxon>Actinomycetes</taxon>
        <taxon>Kitasatosporales</taxon>
        <taxon>Streptomycetaceae</taxon>
        <taxon>Streptomyces</taxon>
    </lineage>
</organism>
<keyword evidence="5" id="KW-1185">Reference proteome</keyword>
<dbReference type="Proteomes" id="UP000664109">
    <property type="component" value="Unassembled WGS sequence"/>
</dbReference>
<feature type="domain" description="Transcription regulator PadR C-terminal" evidence="3">
    <location>
        <begin position="92"/>
        <end position="175"/>
    </location>
</feature>
<dbReference type="InterPro" id="IPR036388">
    <property type="entry name" value="WH-like_DNA-bd_sf"/>
</dbReference>
<dbReference type="Gene3D" id="1.10.10.10">
    <property type="entry name" value="Winged helix-like DNA-binding domain superfamily/Winged helix DNA-binding domain"/>
    <property type="match status" value="1"/>
</dbReference>
<feature type="region of interest" description="Disordered" evidence="1">
    <location>
        <begin position="179"/>
        <end position="214"/>
    </location>
</feature>
<feature type="compositionally biased region" description="Low complexity" evidence="1">
    <location>
        <begin position="179"/>
        <end position="192"/>
    </location>
</feature>
<comment type="caution">
    <text evidence="4">The sequence shown here is derived from an EMBL/GenBank/DDBJ whole genome shotgun (WGS) entry which is preliminary data.</text>
</comment>
<dbReference type="Pfam" id="PF10400">
    <property type="entry name" value="Vir_act_alpha_C"/>
    <property type="match status" value="1"/>
</dbReference>
<dbReference type="RefSeq" id="WP_205374375.1">
    <property type="nucleotide sequence ID" value="NZ_JAFEJA010000001.1"/>
</dbReference>
<dbReference type="PANTHER" id="PTHR43252:SF4">
    <property type="entry name" value="TRANSCRIPTIONAL REGULATORY PROTEIN"/>
    <property type="match status" value="1"/>
</dbReference>
<evidence type="ECO:0000256" key="1">
    <source>
        <dbReference type="SAM" id="MobiDB-lite"/>
    </source>
</evidence>
<dbReference type="InterPro" id="IPR005149">
    <property type="entry name" value="Tscrpt_reg_PadR_N"/>
</dbReference>
<protein>
    <submittedName>
        <fullName evidence="4">PadR family transcriptional regulator</fullName>
    </submittedName>
</protein>
<gene>
    <name evidence="4" type="ORF">JE024_16835</name>
</gene>
<evidence type="ECO:0000313" key="4">
    <source>
        <dbReference type="EMBL" id="MBM9620376.1"/>
    </source>
</evidence>
<feature type="compositionally biased region" description="Basic and acidic residues" evidence="1">
    <location>
        <begin position="205"/>
        <end position="214"/>
    </location>
</feature>
<reference evidence="4 5" key="1">
    <citation type="journal article" date="2016" name="Arch. Microbiol.">
        <title>Streptomyces zhihengii sp. nov., isolated from rhizospheric soil of Psammosilene tunicoides.</title>
        <authorList>
            <person name="Huang M.J."/>
            <person name="Fei J.J."/>
            <person name="Salam N."/>
            <person name="Kim C.J."/>
            <person name="Hozzein W.N."/>
            <person name="Xiao M."/>
            <person name="Huang H.Q."/>
            <person name="Li W.J."/>
        </authorList>
    </citation>
    <scope>NUCLEOTIDE SEQUENCE [LARGE SCALE GENOMIC DNA]</scope>
    <source>
        <strain evidence="4 5">YIM T102</strain>
    </source>
</reference>
<sequence length="214" mass="23404">MSLPHAILTALLEKPSSGLELTRRFDRSIGYFWSSTHQQIYRELGKLEQAGHIRALPSPQPTRGQKKEYEVLPAGRAELADWVGRSEDPRPVRDPLLLRLRAAAAVGGGDVEAELVRHLELHRAQLADYREIERRDFPPERRISRQDRLRHVVLRGGIELESFWTGWLTATLAELTGAGAAGPGAAEGAFGHEAPDGPAGASGRTRPDAASDGA</sequence>
<evidence type="ECO:0000259" key="2">
    <source>
        <dbReference type="Pfam" id="PF03551"/>
    </source>
</evidence>